<accession>A0A6C0BV00</accession>
<sequence>MYTILYNFKPFLLLEKGVKERKWVWKCGNKEKTNKNHQNEKIKIYE</sequence>
<evidence type="ECO:0000313" key="1">
    <source>
        <dbReference type="EMBL" id="QHS95910.1"/>
    </source>
</evidence>
<name>A0A6C0BV00_9ZZZZ</name>
<dbReference type="EMBL" id="MN739260">
    <property type="protein sequence ID" value="QHS95910.1"/>
    <property type="molecule type" value="Genomic_DNA"/>
</dbReference>
<proteinExistence type="predicted"/>
<organism evidence="1">
    <name type="scientific">viral metagenome</name>
    <dbReference type="NCBI Taxonomy" id="1070528"/>
    <lineage>
        <taxon>unclassified sequences</taxon>
        <taxon>metagenomes</taxon>
        <taxon>organismal metagenomes</taxon>
    </lineage>
</organism>
<dbReference type="AlphaFoldDB" id="A0A6C0BV00"/>
<protein>
    <submittedName>
        <fullName evidence="1">Uncharacterized protein</fullName>
    </submittedName>
</protein>
<reference evidence="1" key="1">
    <citation type="journal article" date="2020" name="Nature">
        <title>Giant virus diversity and host interactions through global metagenomics.</title>
        <authorList>
            <person name="Schulz F."/>
            <person name="Roux S."/>
            <person name="Paez-Espino D."/>
            <person name="Jungbluth S."/>
            <person name="Walsh D.A."/>
            <person name="Denef V.J."/>
            <person name="McMahon K.D."/>
            <person name="Konstantinidis K.T."/>
            <person name="Eloe-Fadrosh E.A."/>
            <person name="Kyrpides N.C."/>
            <person name="Woyke T."/>
        </authorList>
    </citation>
    <scope>NUCLEOTIDE SEQUENCE</scope>
    <source>
        <strain evidence="1">GVMAG-M-3300019093-7</strain>
    </source>
</reference>